<proteinExistence type="predicted"/>
<keyword evidence="1" id="KW-0238">DNA-binding</keyword>
<evidence type="ECO:0000313" key="3">
    <source>
        <dbReference type="EMBL" id="MCM8557384.1"/>
    </source>
</evidence>
<dbReference type="RefSeq" id="WP_252113410.1">
    <property type="nucleotide sequence ID" value="NZ_JAMSHT010000001.1"/>
</dbReference>
<dbReference type="Proteomes" id="UP001155128">
    <property type="component" value="Unassembled WGS sequence"/>
</dbReference>
<evidence type="ECO:0000256" key="1">
    <source>
        <dbReference type="ARBA" id="ARBA00023125"/>
    </source>
</evidence>
<dbReference type="PANTHER" id="PTHR46558:SF4">
    <property type="entry name" value="DNA-BIDING PHAGE PROTEIN"/>
    <property type="match status" value="1"/>
</dbReference>
<name>A0A9X2EL64_9SPHN</name>
<dbReference type="SMART" id="SM00530">
    <property type="entry name" value="HTH_XRE"/>
    <property type="match status" value="1"/>
</dbReference>
<dbReference type="CDD" id="cd00093">
    <property type="entry name" value="HTH_XRE"/>
    <property type="match status" value="1"/>
</dbReference>
<keyword evidence="4" id="KW-1185">Reference proteome</keyword>
<gene>
    <name evidence="3" type="ORF">NDO55_06070</name>
</gene>
<feature type="domain" description="HTH cro/C1-type" evidence="2">
    <location>
        <begin position="5"/>
        <end position="59"/>
    </location>
</feature>
<dbReference type="InterPro" id="IPR001387">
    <property type="entry name" value="Cro/C1-type_HTH"/>
</dbReference>
<dbReference type="PROSITE" id="PS50943">
    <property type="entry name" value="HTH_CROC1"/>
    <property type="match status" value="1"/>
</dbReference>
<dbReference type="Gene3D" id="1.10.260.40">
    <property type="entry name" value="lambda repressor-like DNA-binding domains"/>
    <property type="match status" value="1"/>
</dbReference>
<dbReference type="PANTHER" id="PTHR46558">
    <property type="entry name" value="TRACRIPTIONAL REGULATORY PROTEIN-RELATED-RELATED"/>
    <property type="match status" value="1"/>
</dbReference>
<dbReference type="EMBL" id="JAMSHT010000001">
    <property type="protein sequence ID" value="MCM8557384.1"/>
    <property type="molecule type" value="Genomic_DNA"/>
</dbReference>
<dbReference type="GO" id="GO:0003677">
    <property type="term" value="F:DNA binding"/>
    <property type="evidence" value="ECO:0007669"/>
    <property type="project" value="UniProtKB-KW"/>
</dbReference>
<organism evidence="3 4">
    <name type="scientific">Sphingomicrobium sediminis</name>
    <dbReference type="NCBI Taxonomy" id="2950949"/>
    <lineage>
        <taxon>Bacteria</taxon>
        <taxon>Pseudomonadati</taxon>
        <taxon>Pseudomonadota</taxon>
        <taxon>Alphaproteobacteria</taxon>
        <taxon>Sphingomonadales</taxon>
        <taxon>Sphingomonadaceae</taxon>
        <taxon>Sphingomicrobium</taxon>
    </lineage>
</organism>
<reference evidence="3" key="1">
    <citation type="submission" date="2022-06" db="EMBL/GenBank/DDBJ databases">
        <title>Sphingomicrobium sedimins sp. nov., a marine bacterium isolated from tidal flat.</title>
        <authorList>
            <person name="Kim C.-H."/>
            <person name="Yoo Y."/>
            <person name="Kim J.-J."/>
        </authorList>
    </citation>
    <scope>NUCLEOTIDE SEQUENCE</scope>
    <source>
        <strain evidence="3">GRR-S6-50</strain>
    </source>
</reference>
<evidence type="ECO:0000313" key="4">
    <source>
        <dbReference type="Proteomes" id="UP001155128"/>
    </source>
</evidence>
<evidence type="ECO:0000259" key="2">
    <source>
        <dbReference type="PROSITE" id="PS50943"/>
    </source>
</evidence>
<protein>
    <submittedName>
        <fullName evidence="3">Helix-turn-helix transcriptional regulator</fullName>
    </submittedName>
</protein>
<dbReference type="Pfam" id="PF01381">
    <property type="entry name" value="HTH_3"/>
    <property type="match status" value="1"/>
</dbReference>
<accession>A0A9X2EL64</accession>
<dbReference type="InterPro" id="IPR010982">
    <property type="entry name" value="Lambda_DNA-bd_dom_sf"/>
</dbReference>
<comment type="caution">
    <text evidence="3">The sequence shown here is derived from an EMBL/GenBank/DDBJ whole genome shotgun (WGS) entry which is preliminary data.</text>
</comment>
<dbReference type="SUPFAM" id="SSF47413">
    <property type="entry name" value="lambda repressor-like DNA-binding domains"/>
    <property type="match status" value="1"/>
</dbReference>
<dbReference type="AlphaFoldDB" id="A0A9X2EL64"/>
<sequence length="82" mass="8992">MHNRIALFRAECGESRKELAEAIDVNPQTIGFLERGDYKPSLELALKMADHYGVPVEAIFSLSPFPSVSELLAAAATKETTK</sequence>